<evidence type="ECO:0000256" key="1">
    <source>
        <dbReference type="SAM" id="MobiDB-lite"/>
    </source>
</evidence>
<comment type="caution">
    <text evidence="3">The sequence shown here is derived from an EMBL/GenBank/DDBJ whole genome shotgun (WGS) entry which is preliminary data.</text>
</comment>
<dbReference type="Pfam" id="PF11181">
    <property type="entry name" value="YflT"/>
    <property type="match status" value="1"/>
</dbReference>
<dbReference type="AlphaFoldDB" id="A0A0V8GF44"/>
<dbReference type="InterPro" id="IPR025889">
    <property type="entry name" value="GSP17M-like_dom"/>
</dbReference>
<dbReference type="Proteomes" id="UP000053797">
    <property type="component" value="Unassembled WGS sequence"/>
</dbReference>
<gene>
    <name evidence="3" type="ORF">AS033_11140</name>
</gene>
<feature type="region of interest" description="Disordered" evidence="1">
    <location>
        <begin position="108"/>
        <end position="149"/>
    </location>
</feature>
<sequence>MGKKQWIGVYQNETDLIRKIEDLHFAGYLEEDLYVVLQDKTDMAMLRGQSAAQLVSGKRTLFERFTGKPASAEEIQTAFTELGLPESDIRQHVLRVQQGEYVLLADEAGAARPAPEPKSILETEPEGIEAERKLDHENRALENENDRML</sequence>
<feature type="domain" description="General stress protein 17M-like" evidence="2">
    <location>
        <begin position="7"/>
        <end position="99"/>
    </location>
</feature>
<evidence type="ECO:0000259" key="2">
    <source>
        <dbReference type="Pfam" id="PF11181"/>
    </source>
</evidence>
<feature type="compositionally biased region" description="Basic and acidic residues" evidence="1">
    <location>
        <begin position="129"/>
        <end position="149"/>
    </location>
</feature>
<dbReference type="GeneID" id="88810444"/>
<evidence type="ECO:0000313" key="3">
    <source>
        <dbReference type="EMBL" id="KSU48875.1"/>
    </source>
</evidence>
<dbReference type="OrthoDB" id="2678178at2"/>
<proteinExistence type="predicted"/>
<reference evidence="3 4" key="1">
    <citation type="journal article" date="2015" name="Int. J. Syst. Evol. Microbiol.">
        <title>Exiguobacterium enclense sp. nov., isolated from sediment.</title>
        <authorList>
            <person name="Dastager S.G."/>
            <person name="Mawlankar R."/>
            <person name="Sonalkar V.V."/>
            <person name="Thorat M.N."/>
            <person name="Mual P."/>
            <person name="Verma A."/>
            <person name="Krishnamurthi S."/>
            <person name="Tang S.K."/>
            <person name="Li W.J."/>
        </authorList>
    </citation>
    <scope>NUCLEOTIDE SEQUENCE [LARGE SCALE GENOMIC DNA]</scope>
    <source>
        <strain evidence="3 4">NIO-1109</strain>
    </source>
</reference>
<accession>A0A0V8GF44</accession>
<name>A0A0V8GF44_9BACL</name>
<dbReference type="RefSeq" id="WP_050678937.1">
    <property type="nucleotide sequence ID" value="NZ_FMYN01000003.1"/>
</dbReference>
<dbReference type="EMBL" id="LNQL01000003">
    <property type="protein sequence ID" value="KSU48875.1"/>
    <property type="molecule type" value="Genomic_DNA"/>
</dbReference>
<evidence type="ECO:0000313" key="4">
    <source>
        <dbReference type="Proteomes" id="UP000053797"/>
    </source>
</evidence>
<protein>
    <submittedName>
        <fullName evidence="3">Heat induced stress protein YflT</fullName>
    </submittedName>
</protein>
<organism evidence="3 4">
    <name type="scientific">Exiguobacterium indicum</name>
    <dbReference type="NCBI Taxonomy" id="296995"/>
    <lineage>
        <taxon>Bacteria</taxon>
        <taxon>Bacillati</taxon>
        <taxon>Bacillota</taxon>
        <taxon>Bacilli</taxon>
        <taxon>Bacillales</taxon>
        <taxon>Bacillales Family XII. Incertae Sedis</taxon>
        <taxon>Exiguobacterium</taxon>
    </lineage>
</organism>